<feature type="compositionally biased region" description="Low complexity" evidence="7">
    <location>
        <begin position="1266"/>
        <end position="1290"/>
    </location>
</feature>
<dbReference type="Pfam" id="PF01575">
    <property type="entry name" value="MaoC_dehydratas"/>
    <property type="match status" value="1"/>
</dbReference>
<evidence type="ECO:0000256" key="1">
    <source>
        <dbReference type="ARBA" id="ARBA00005005"/>
    </source>
</evidence>
<name>A0A6G4X6M8_9ACTN</name>
<evidence type="ECO:0000256" key="6">
    <source>
        <dbReference type="ARBA" id="ARBA00023002"/>
    </source>
</evidence>
<dbReference type="NCBIfam" id="TIGR01681">
    <property type="entry name" value="HAD-SF-IIIC"/>
    <property type="match status" value="1"/>
</dbReference>
<dbReference type="SUPFAM" id="SSF47336">
    <property type="entry name" value="ACP-like"/>
    <property type="match status" value="1"/>
</dbReference>
<dbReference type="SUPFAM" id="SSF51735">
    <property type="entry name" value="NAD(P)-binding Rossmann-fold domains"/>
    <property type="match status" value="1"/>
</dbReference>
<reference evidence="9 10" key="1">
    <citation type="submission" date="2020-02" db="EMBL/GenBank/DDBJ databases">
        <title>Whole-genome analyses of novel actinobacteria.</title>
        <authorList>
            <person name="Sahin N."/>
            <person name="Tatar D."/>
        </authorList>
    </citation>
    <scope>NUCLEOTIDE SEQUENCE [LARGE SCALE GENOMIC DNA]</scope>
    <source>
        <strain evidence="9 10">SB3404</strain>
    </source>
</reference>
<protein>
    <submittedName>
        <fullName evidence="9">SDR family NAD(P)-dependent oxidoreductase</fullName>
    </submittedName>
</protein>
<dbReference type="InterPro" id="IPR020806">
    <property type="entry name" value="PKS_PP-bd"/>
</dbReference>
<dbReference type="InterPro" id="IPR002539">
    <property type="entry name" value="MaoC-like_dom"/>
</dbReference>
<dbReference type="Gene3D" id="1.10.1200.10">
    <property type="entry name" value="ACP-like"/>
    <property type="match status" value="1"/>
</dbReference>
<feature type="non-terminal residue" evidence="9">
    <location>
        <position position="1320"/>
    </location>
</feature>
<dbReference type="PANTHER" id="PTHR43008">
    <property type="entry name" value="BENZIL REDUCTASE"/>
    <property type="match status" value="1"/>
</dbReference>
<feature type="region of interest" description="Disordered" evidence="7">
    <location>
        <begin position="1112"/>
        <end position="1142"/>
    </location>
</feature>
<dbReference type="Gene3D" id="3.40.50.720">
    <property type="entry name" value="NAD(P)-binding Rossmann-like Domain"/>
    <property type="match status" value="1"/>
</dbReference>
<dbReference type="Gene3D" id="3.40.50.1000">
    <property type="entry name" value="HAD superfamily/HAD-like"/>
    <property type="match status" value="1"/>
</dbReference>
<feature type="region of interest" description="Disordered" evidence="7">
    <location>
        <begin position="538"/>
        <end position="574"/>
    </location>
</feature>
<proteinExistence type="inferred from homology"/>
<dbReference type="GO" id="GO:0050664">
    <property type="term" value="F:oxidoreductase activity, acting on NAD(P)H, oxygen as acceptor"/>
    <property type="evidence" value="ECO:0007669"/>
    <property type="project" value="TreeGrafter"/>
</dbReference>
<evidence type="ECO:0000313" key="9">
    <source>
        <dbReference type="EMBL" id="NGO72507.1"/>
    </source>
</evidence>
<evidence type="ECO:0000256" key="5">
    <source>
        <dbReference type="ARBA" id="ARBA00022553"/>
    </source>
</evidence>
<dbReference type="GO" id="GO:0006635">
    <property type="term" value="P:fatty acid beta-oxidation"/>
    <property type="evidence" value="ECO:0007669"/>
    <property type="project" value="UniProtKB-UniPathway"/>
</dbReference>
<dbReference type="PRINTS" id="PR00081">
    <property type="entry name" value="GDHRDH"/>
</dbReference>
<dbReference type="InterPro" id="IPR010033">
    <property type="entry name" value="HAD_SF_ppase_IIIC"/>
</dbReference>
<dbReference type="GO" id="GO:0017000">
    <property type="term" value="P:antibiotic biosynthetic process"/>
    <property type="evidence" value="ECO:0007669"/>
    <property type="project" value="UniProtKB-ARBA"/>
</dbReference>
<feature type="compositionally biased region" description="Pro residues" evidence="7">
    <location>
        <begin position="1291"/>
        <end position="1302"/>
    </location>
</feature>
<feature type="region of interest" description="Disordered" evidence="7">
    <location>
        <begin position="230"/>
        <end position="250"/>
    </location>
</feature>
<feature type="region of interest" description="Disordered" evidence="7">
    <location>
        <begin position="1266"/>
        <end position="1320"/>
    </location>
</feature>
<evidence type="ECO:0000259" key="8">
    <source>
        <dbReference type="PROSITE" id="PS50075"/>
    </source>
</evidence>
<dbReference type="Proteomes" id="UP000477722">
    <property type="component" value="Unassembled WGS sequence"/>
</dbReference>
<dbReference type="Pfam" id="PF00550">
    <property type="entry name" value="PP-binding"/>
    <property type="match status" value="1"/>
</dbReference>
<dbReference type="SUPFAM" id="SSF54637">
    <property type="entry name" value="Thioesterase/thiol ester dehydrase-isomerase"/>
    <property type="match status" value="1"/>
</dbReference>
<dbReference type="InterPro" id="IPR023214">
    <property type="entry name" value="HAD_sf"/>
</dbReference>
<keyword evidence="4" id="KW-0596">Phosphopantetheine</keyword>
<evidence type="ECO:0000256" key="4">
    <source>
        <dbReference type="ARBA" id="ARBA00022450"/>
    </source>
</evidence>
<dbReference type="InterPro" id="IPR036412">
    <property type="entry name" value="HAD-like_sf"/>
</dbReference>
<dbReference type="InterPro" id="IPR036736">
    <property type="entry name" value="ACP-like_sf"/>
</dbReference>
<comment type="caution">
    <text evidence="9">The sequence shown here is derived from an EMBL/GenBank/DDBJ whole genome shotgun (WGS) entry which is preliminary data.</text>
</comment>
<feature type="region of interest" description="Disordered" evidence="7">
    <location>
        <begin position="124"/>
        <end position="154"/>
    </location>
</feature>
<evidence type="ECO:0000256" key="7">
    <source>
        <dbReference type="SAM" id="MobiDB-lite"/>
    </source>
</evidence>
<feature type="compositionally biased region" description="Pro residues" evidence="7">
    <location>
        <begin position="126"/>
        <end position="136"/>
    </location>
</feature>
<comment type="similarity">
    <text evidence="2">Belongs to the enoyl-CoA hydratase/isomerase family.</text>
</comment>
<dbReference type="PROSITE" id="PS50075">
    <property type="entry name" value="CARRIER"/>
    <property type="match status" value="1"/>
</dbReference>
<dbReference type="InterPro" id="IPR009081">
    <property type="entry name" value="PP-bd_ACP"/>
</dbReference>
<sequence length="1320" mass="138275">MAAESEPIPTEEWTRERVVIPRTAVRAFADASGDRSPVHTDDSYARHTPFGEPVAHGVLCALIALAGVAERADRHPARITVRFLGAVLPDRPCRREIAEDTPERAVVRLVDGDRRLLEVTAAFRPGPAPVPAPMPGAGPGTGEPGGPTGRHEARDLGPRELQDLAARPLALAPYVPDTAALNRLAATLGLPERGLGSAELAVLGWASYLVGMEAPGRRALLSRLTVDFTDATDEPDGAPGSAPDGSARPEQPFRAAAGVAEFDPATRLVRVTGSAGPGARTARVDATAFLRAACEPPSAAEVERLSPDGEPLRGRTALVVGGSRGLGAALVQALVVRGCTVYLGFAHSRAAAEAVRAALGPRGGRVRLLQGDAADPGWCARVRDRVRAEQGRLDFLLLSAAPPLHPLGLHPDTGSRAAEHLRHGLALARGPLAACAADVAERGGWVVAVSSSAVARPPAGWSHYVTAKAALEGLVRAVPSEHPAARVLVVRPPRLLTTYADAPALDGSATRVEPVAVGVVRHLTSEARPGEVTTVEEFTAPETDPHPDPPDPVEGTGGTDGADGTDGTDGAGGGDDGAALVVSATFTVDSLRAPLAALAQRLGLGLDVRLAPYGQIFQELLDGGSGFHRNPRGCDVALVRLEDWPPGDEGERAVDDFTDAAASAAARLRVPLLVCVCPPSPLVTGDPERAREHAALEARLAEGLRRADGVHVRSSGEWSGGLPVPDHHDPAREELAHMPYTAEAYHALAAGVARAAHGLLAPPYKVLVLDCDNTLWRGQAAEDGPRGVAVEPGHRRLQEWAAGLRDRGVLLCLCSKNEERDVDAVFRERAAELPLRAEHLAARRIGWEPKAEALRSLARELDVGTDSLVFLDDNPVETAAVREALPEVLALTVPQDPDALPDFVDRIWAFDSPGTTTEEDRRRAAGYRERRARDRFRSTTATFAEFIAGLRLRVDVHEPRPDQLPRVAQLTHRTNQFTVAPLRRQLGEVRALLEGGARCWVAEVSDRFGEYGLVAAALGRREGDTLRLDTFLASCRVLGRGVEHAFLSRIGRDAVADGVRTVELAYLRTERNTPVRRFLEEVATPDAAPAENGTVTYRLSAESAAAVAFAPERALPDADRAEGGTTGGTDESGSAEDGGARSAPARNAALVALAEQITGAAALRAWLEGSARLRSAPEPGPDAASGAEGAMGALRDVLARALDVPGADLHPGVTLESLRLSSLDVVEVTVALEKQFGALHKTLFFEHRTLGEVAAFLAAQHGSRAADAGDADGASGEPSVAPAASAAVRPPAAPAAPRPEPSPTSGAFATCGAGGASGAS</sequence>
<evidence type="ECO:0000256" key="2">
    <source>
        <dbReference type="ARBA" id="ARBA00005254"/>
    </source>
</evidence>
<keyword evidence="5" id="KW-0597">Phosphoprotein</keyword>
<keyword evidence="6" id="KW-0560">Oxidoreductase</keyword>
<dbReference type="PANTHER" id="PTHR43008:SF4">
    <property type="entry name" value="CHAIN DEHYDROGENASE, PUTATIVE (AFU_ORTHOLOGUE AFUA_4G08710)-RELATED"/>
    <property type="match status" value="1"/>
</dbReference>
<comment type="pathway">
    <text evidence="1">Lipid metabolism; fatty acid beta-oxidation.</text>
</comment>
<feature type="compositionally biased region" description="Gly residues" evidence="7">
    <location>
        <begin position="137"/>
        <end position="148"/>
    </location>
</feature>
<dbReference type="RefSeq" id="WP_165302190.1">
    <property type="nucleotide sequence ID" value="NZ_JAAKZZ010000476.1"/>
</dbReference>
<comment type="similarity">
    <text evidence="3">Belongs to the short-chain dehydrogenases/reductases (SDR) family.</text>
</comment>
<dbReference type="EMBL" id="JAAKZZ010000476">
    <property type="protein sequence ID" value="NGO72507.1"/>
    <property type="molecule type" value="Genomic_DNA"/>
</dbReference>
<dbReference type="UniPathway" id="UPA00659"/>
<feature type="domain" description="Carrier" evidence="8">
    <location>
        <begin position="1188"/>
        <end position="1261"/>
    </location>
</feature>
<dbReference type="InterPro" id="IPR010037">
    <property type="entry name" value="FkbH_domain"/>
</dbReference>
<dbReference type="SMART" id="SM00823">
    <property type="entry name" value="PKS_PP"/>
    <property type="match status" value="1"/>
</dbReference>
<dbReference type="InterPro" id="IPR002347">
    <property type="entry name" value="SDR_fam"/>
</dbReference>
<dbReference type="Gene3D" id="3.40.50.1110">
    <property type="entry name" value="SGNH hydrolase"/>
    <property type="match status" value="1"/>
</dbReference>
<dbReference type="InterPro" id="IPR029069">
    <property type="entry name" value="HotDog_dom_sf"/>
</dbReference>
<dbReference type="GO" id="GO:0004300">
    <property type="term" value="F:enoyl-CoA hydratase activity"/>
    <property type="evidence" value="ECO:0007669"/>
    <property type="project" value="UniProtKB-ARBA"/>
</dbReference>
<gene>
    <name evidence="9" type="ORF">G5C65_29965</name>
</gene>
<organism evidence="9 10">
    <name type="scientific">Streptomyces boncukensis</name>
    <dbReference type="NCBI Taxonomy" id="2711219"/>
    <lineage>
        <taxon>Bacteria</taxon>
        <taxon>Bacillati</taxon>
        <taxon>Actinomycetota</taxon>
        <taxon>Actinomycetes</taxon>
        <taxon>Kitasatosporales</taxon>
        <taxon>Streptomycetaceae</taxon>
        <taxon>Streptomyces</taxon>
    </lineage>
</organism>
<evidence type="ECO:0000313" key="10">
    <source>
        <dbReference type="Proteomes" id="UP000477722"/>
    </source>
</evidence>
<accession>A0A6G4X6M8</accession>
<dbReference type="Pfam" id="PF00106">
    <property type="entry name" value="adh_short"/>
    <property type="match status" value="1"/>
</dbReference>
<dbReference type="InterPro" id="IPR036291">
    <property type="entry name" value="NAD(P)-bd_dom_sf"/>
</dbReference>
<dbReference type="InterPro" id="IPR036514">
    <property type="entry name" value="SGNH_hydro_sf"/>
</dbReference>
<dbReference type="Gene3D" id="3.10.129.10">
    <property type="entry name" value="Hotdog Thioesterase"/>
    <property type="match status" value="1"/>
</dbReference>
<evidence type="ECO:0000256" key="3">
    <source>
        <dbReference type="ARBA" id="ARBA00006484"/>
    </source>
</evidence>
<dbReference type="GO" id="GO:0031177">
    <property type="term" value="F:phosphopantetheine binding"/>
    <property type="evidence" value="ECO:0007669"/>
    <property type="project" value="InterPro"/>
</dbReference>
<keyword evidence="10" id="KW-1185">Reference proteome</keyword>
<dbReference type="NCBIfam" id="TIGR01686">
    <property type="entry name" value="FkbH"/>
    <property type="match status" value="1"/>
</dbReference>
<dbReference type="SUPFAM" id="SSF56784">
    <property type="entry name" value="HAD-like"/>
    <property type="match status" value="1"/>
</dbReference>
<dbReference type="CDD" id="cd03441">
    <property type="entry name" value="R_hydratase_like"/>
    <property type="match status" value="1"/>
</dbReference>